<reference evidence="5" key="1">
    <citation type="journal article" date="2019" name="Int. J. Syst. Evol. Microbiol.">
        <title>The Global Catalogue of Microorganisms (GCM) 10K type strain sequencing project: providing services to taxonomists for standard genome sequencing and annotation.</title>
        <authorList>
            <consortium name="The Broad Institute Genomics Platform"/>
            <consortium name="The Broad Institute Genome Sequencing Center for Infectious Disease"/>
            <person name="Wu L."/>
            <person name="Ma J."/>
        </authorList>
    </citation>
    <scope>NUCLEOTIDE SEQUENCE [LARGE SCALE GENOMIC DNA]</scope>
    <source>
        <strain evidence="5">JCM 18326</strain>
    </source>
</reference>
<evidence type="ECO:0000256" key="1">
    <source>
        <dbReference type="ARBA" id="ARBA00022801"/>
    </source>
</evidence>
<comment type="caution">
    <text evidence="4">The sequence shown here is derived from an EMBL/GenBank/DDBJ whole genome shotgun (WGS) entry which is preliminary data.</text>
</comment>
<sequence length="1380" mass="158299">MHSSTVKRLQSLTSFQKQVLAIYALYQEEPLGQKRIYELLKEHPIRKEYRTAVEFKEEIKKAINQLKRGKWLATSGYSGYELGKDHPLTVLYYFLKEEYINLDMELQIRQDMHGFTVRWQWQQYSTPRARSMFLCAIYFSNINEFDEALGHFSMEEMDCFLEDLHKEGFDLKEMTEHLPFIGQYLIFAVLVELNTLYLLNHDWIIDLATEIASINRDEINDDLYSGMHRHLGAYYFLKGDFPQARNYYEKITLPEMKEMSLQWLSLMEGKTITEERIKILKKQVSLYQQRVEDKKDYPPYMEALAYPMMMLLQKDSTHLKAVITYANKYKDDLMEAPYQGIKRMSYYLQHEKSKMEKTTVHFQPYMFLCFEFVPALMLAWSKPQAYEDHYGDHASLLLGRCVVHGYRWMAVQLYMMMREIEVDIAAPIRKQCEEWKTDVDFYLIDRFEAKSPWEEQLDFFLNEFSATQADAKGAVKEEARVVYILREGYGGGLPIITPKEQKILKSGKWGKGKRIGMQRFMEKEVMGMTEQDKAIANSVEVHVEYGGYGWGGTTTYEFEAEKTLPLLAGHPYIFREDRGELTPVTITLEEPTVTITSKNGMLEMSISPKMEEGSYVVWQKNGSFAYKVYKLGEAYQKFAAMFQGKKTWKIPEKGAEKLQQVVEVLSKGVTVNSEVEGLGPSLPEVPADTTPRVHFVPTDYSFSLSFLSKPFTEGTTYLPLGIGDQRCTDIVHGEKVQTVRNLKQEQKMLDKLLGLSEALEKNKERTWELEDRYAVLEVMQQLLPLQEKGEVIIEWPQGAQLQLGGTVDTGQVQMGIKGINHWFEVEGEVQVDEQEVIQLMELLKKYKGHRFVELSYGKFVALTEKMERSLQALSELTHGGEQMRMPMLKGAGLQDVVTLLPTQADEEWKAYTDKMNKALGMKPRVPATLQASLRPYQQEGYQWLVKLSEWGVGACLADDMGLGKTIQTLALLLKRASKGPALVIAPASVVNNWVAEGEQFAPSLNFQMIREGNREEVIEKAKAKDVLLCTYNIAQIEQEHFSQKQFSTIVLDEAQAIKNRNAKRTKAILKLQGDFKLALTGTPMENHLGELWSLFHFINPTLLGSHDAFVQHYTSGEVGQKRLKRAIQPFILRRRKDQVLKDLPPKTDITLHLELSSQQRTFYEAVRQNALSKLEGMEEGQGAVEILAELTRLRRACCHPLLLDGNTTVSSPKIEALQGILSELKQNGHRALIFSQFVSFLDLVKEFMEEEGYSYCYLDGSTPVKKRQGIVDEFQQGDADFFLISLKAGGTGLNLTAADYVIHLDPWWNPAVEDQASDRAHRIGQDKPVTVYRLVTKDTIEDKIIQLHHQKRDLADQLLEGTEASAKMSAKDILALMQEG</sequence>
<evidence type="ECO:0000313" key="5">
    <source>
        <dbReference type="Proteomes" id="UP001500298"/>
    </source>
</evidence>
<proteinExistence type="predicted"/>
<evidence type="ECO:0008006" key="6">
    <source>
        <dbReference type="Google" id="ProtNLM"/>
    </source>
</evidence>
<dbReference type="PROSITE" id="PS51194">
    <property type="entry name" value="HELICASE_CTER"/>
    <property type="match status" value="1"/>
</dbReference>
<dbReference type="InterPro" id="IPR001650">
    <property type="entry name" value="Helicase_C-like"/>
</dbReference>
<name>A0ABP9DQS7_9BACT</name>
<dbReference type="InterPro" id="IPR000330">
    <property type="entry name" value="SNF2_N"/>
</dbReference>
<protein>
    <recommendedName>
        <fullName evidence="6">Superfamily II DNA or RNA helicase, SNF2 family</fullName>
    </recommendedName>
</protein>
<keyword evidence="1" id="KW-0378">Hydrolase</keyword>
<gene>
    <name evidence="4" type="ORF">GCM10023331_35860</name>
</gene>
<dbReference type="InterPro" id="IPR038718">
    <property type="entry name" value="SNF2-like_sf"/>
</dbReference>
<feature type="domain" description="Helicase ATP-binding" evidence="2">
    <location>
        <begin position="945"/>
        <end position="1101"/>
    </location>
</feature>
<feature type="domain" description="Helicase C-terminal" evidence="3">
    <location>
        <begin position="1216"/>
        <end position="1374"/>
    </location>
</feature>
<evidence type="ECO:0000313" key="4">
    <source>
        <dbReference type="EMBL" id="GAA4847980.1"/>
    </source>
</evidence>
<dbReference type="Proteomes" id="UP001500298">
    <property type="component" value="Unassembled WGS sequence"/>
</dbReference>
<evidence type="ECO:0000259" key="3">
    <source>
        <dbReference type="PROSITE" id="PS51194"/>
    </source>
</evidence>
<dbReference type="Gene3D" id="3.40.50.10810">
    <property type="entry name" value="Tandem AAA-ATPase domain"/>
    <property type="match status" value="1"/>
</dbReference>
<dbReference type="EMBL" id="BAABJX010000058">
    <property type="protein sequence ID" value="GAA4847980.1"/>
    <property type="molecule type" value="Genomic_DNA"/>
</dbReference>
<dbReference type="PROSITE" id="PS51192">
    <property type="entry name" value="HELICASE_ATP_BIND_1"/>
    <property type="match status" value="1"/>
</dbReference>
<accession>A0ABP9DQS7</accession>
<dbReference type="CDD" id="cd18793">
    <property type="entry name" value="SF2_C_SNF"/>
    <property type="match status" value="1"/>
</dbReference>
<dbReference type="Pfam" id="PF00271">
    <property type="entry name" value="Helicase_C"/>
    <property type="match status" value="1"/>
</dbReference>
<dbReference type="InterPro" id="IPR049730">
    <property type="entry name" value="SNF2/RAD54-like_C"/>
</dbReference>
<dbReference type="SUPFAM" id="SSF52540">
    <property type="entry name" value="P-loop containing nucleoside triphosphate hydrolases"/>
    <property type="match status" value="2"/>
</dbReference>
<dbReference type="SMART" id="SM00487">
    <property type="entry name" value="DEXDc"/>
    <property type="match status" value="1"/>
</dbReference>
<dbReference type="SMART" id="SM00490">
    <property type="entry name" value="HELICc"/>
    <property type="match status" value="1"/>
</dbReference>
<dbReference type="InterPro" id="IPR027417">
    <property type="entry name" value="P-loop_NTPase"/>
</dbReference>
<dbReference type="Pfam" id="PF00176">
    <property type="entry name" value="SNF2-rel_dom"/>
    <property type="match status" value="1"/>
</dbReference>
<keyword evidence="5" id="KW-1185">Reference proteome</keyword>
<organism evidence="4 5">
    <name type="scientific">Algivirga pacifica</name>
    <dbReference type="NCBI Taxonomy" id="1162670"/>
    <lineage>
        <taxon>Bacteria</taxon>
        <taxon>Pseudomonadati</taxon>
        <taxon>Bacteroidota</taxon>
        <taxon>Cytophagia</taxon>
        <taxon>Cytophagales</taxon>
        <taxon>Flammeovirgaceae</taxon>
        <taxon>Algivirga</taxon>
    </lineage>
</organism>
<dbReference type="RefSeq" id="WP_345374331.1">
    <property type="nucleotide sequence ID" value="NZ_BAABJX010000058.1"/>
</dbReference>
<dbReference type="Gene3D" id="3.40.50.300">
    <property type="entry name" value="P-loop containing nucleotide triphosphate hydrolases"/>
    <property type="match status" value="1"/>
</dbReference>
<dbReference type="InterPro" id="IPR014001">
    <property type="entry name" value="Helicase_ATP-bd"/>
</dbReference>
<evidence type="ECO:0000259" key="2">
    <source>
        <dbReference type="PROSITE" id="PS51192"/>
    </source>
</evidence>
<dbReference type="PANTHER" id="PTHR10799">
    <property type="entry name" value="SNF2/RAD54 HELICASE FAMILY"/>
    <property type="match status" value="1"/>
</dbReference>